<dbReference type="AlphaFoldDB" id="A0A2A2WV40"/>
<dbReference type="SMART" id="SM00855">
    <property type="entry name" value="PGAM"/>
    <property type="match status" value="1"/>
</dbReference>
<dbReference type="GO" id="GO:0016791">
    <property type="term" value="F:phosphatase activity"/>
    <property type="evidence" value="ECO:0007669"/>
    <property type="project" value="TreeGrafter"/>
</dbReference>
<evidence type="ECO:0000313" key="3">
    <source>
        <dbReference type="Proteomes" id="UP000218810"/>
    </source>
</evidence>
<name>A0A2A2WV40_9ACTN</name>
<dbReference type="CDD" id="cd07067">
    <property type="entry name" value="HP_PGM_like"/>
    <property type="match status" value="1"/>
</dbReference>
<protein>
    <submittedName>
        <fullName evidence="2">Phosphoglycerate mutase</fullName>
    </submittedName>
</protein>
<feature type="region of interest" description="Disordered" evidence="1">
    <location>
        <begin position="210"/>
        <end position="235"/>
    </location>
</feature>
<keyword evidence="3" id="KW-1185">Reference proteome</keyword>
<dbReference type="InterPro" id="IPR050275">
    <property type="entry name" value="PGM_Phosphatase"/>
</dbReference>
<dbReference type="PANTHER" id="PTHR48100:SF2">
    <property type="entry name" value="CONSERVED PROTEIN"/>
    <property type="match status" value="1"/>
</dbReference>
<dbReference type="RefSeq" id="WP_017836757.1">
    <property type="nucleotide sequence ID" value="NZ_NTGA01000002.1"/>
</dbReference>
<reference evidence="3" key="1">
    <citation type="submission" date="2017-09" db="EMBL/GenBank/DDBJ databases">
        <authorList>
            <person name="Zhang Y."/>
            <person name="Huang X."/>
            <person name="Liu J."/>
            <person name="Lu L."/>
            <person name="Peng K."/>
        </authorList>
    </citation>
    <scope>NUCLEOTIDE SEQUENCE [LARGE SCALE GENOMIC DNA]</scope>
    <source>
        <strain evidence="3">S-XJ-1</strain>
    </source>
</reference>
<comment type="caution">
    <text evidence="2">The sequence shown here is derived from an EMBL/GenBank/DDBJ whole genome shotgun (WGS) entry which is preliminary data.</text>
</comment>
<proteinExistence type="predicted"/>
<sequence length="235" mass="24974">MTVILLRHGRSTANTALTLAGRTSGVALDETGRAQAQDLCRRLAGLPVEAVIRSPLMRCRETVEPLAAAFGVEPVVDEGLVEVDYGSWTGRTLSELASEHMWSVVQQHPSSAVFPEGESLAEMATRAVSAVRAHDRRLAEDAGRDVLWVACSHGDVIKSVIADAYGMHLDHFQRIVVEPGSVSVVRYTPHRPFVLRVNDTGGDLASLRGEPAGHVGRATAGDASSDAVPGGNVPL</sequence>
<dbReference type="SUPFAM" id="SSF53254">
    <property type="entry name" value="Phosphoglycerate mutase-like"/>
    <property type="match status" value="1"/>
</dbReference>
<dbReference type="Proteomes" id="UP000218810">
    <property type="component" value="Unassembled WGS sequence"/>
</dbReference>
<dbReference type="NCBIfam" id="TIGR03848">
    <property type="entry name" value="MSMEG_4193"/>
    <property type="match status" value="1"/>
</dbReference>
<gene>
    <name evidence="2" type="ORF">CEY15_01395</name>
</gene>
<dbReference type="InterPro" id="IPR013078">
    <property type="entry name" value="His_Pase_superF_clade-1"/>
</dbReference>
<evidence type="ECO:0000256" key="1">
    <source>
        <dbReference type="SAM" id="MobiDB-lite"/>
    </source>
</evidence>
<dbReference type="Pfam" id="PF00300">
    <property type="entry name" value="His_Phos_1"/>
    <property type="match status" value="1"/>
</dbReference>
<dbReference type="InterPro" id="IPR022492">
    <property type="entry name" value="Phosphomutase_MSMEG4193_put"/>
</dbReference>
<organism evidence="2 3">
    <name type="scientific">Dietzia natronolimnaea</name>
    <dbReference type="NCBI Taxonomy" id="161920"/>
    <lineage>
        <taxon>Bacteria</taxon>
        <taxon>Bacillati</taxon>
        <taxon>Actinomycetota</taxon>
        <taxon>Actinomycetes</taxon>
        <taxon>Mycobacteriales</taxon>
        <taxon>Dietziaceae</taxon>
        <taxon>Dietzia</taxon>
    </lineage>
</organism>
<evidence type="ECO:0000313" key="2">
    <source>
        <dbReference type="EMBL" id="PAY24854.1"/>
    </source>
</evidence>
<dbReference type="InterPro" id="IPR029033">
    <property type="entry name" value="His_PPase_superfam"/>
</dbReference>
<dbReference type="GO" id="GO:0005737">
    <property type="term" value="C:cytoplasm"/>
    <property type="evidence" value="ECO:0007669"/>
    <property type="project" value="TreeGrafter"/>
</dbReference>
<dbReference type="Gene3D" id="3.40.50.1240">
    <property type="entry name" value="Phosphoglycerate mutase-like"/>
    <property type="match status" value="1"/>
</dbReference>
<dbReference type="EMBL" id="NTGA01000002">
    <property type="protein sequence ID" value="PAY24854.1"/>
    <property type="molecule type" value="Genomic_DNA"/>
</dbReference>
<dbReference type="PANTHER" id="PTHR48100">
    <property type="entry name" value="BROAD-SPECIFICITY PHOSPHATASE YOR283W-RELATED"/>
    <property type="match status" value="1"/>
</dbReference>
<accession>A0A2A2WV40</accession>
<dbReference type="OrthoDB" id="4120859at2"/>